<gene>
    <name evidence="2" type="ORF">OESDEN_24463</name>
</gene>
<reference evidence="2 3" key="1">
    <citation type="submission" date="2014-03" db="EMBL/GenBank/DDBJ databases">
        <title>Draft genome of the hookworm Oesophagostomum dentatum.</title>
        <authorList>
            <person name="Mitreva M."/>
        </authorList>
    </citation>
    <scope>NUCLEOTIDE SEQUENCE [LARGE SCALE GENOMIC DNA]</scope>
    <source>
        <strain evidence="2 3">OD-Hann</strain>
    </source>
</reference>
<organism evidence="2 3">
    <name type="scientific">Oesophagostomum dentatum</name>
    <name type="common">Nodular worm</name>
    <dbReference type="NCBI Taxonomy" id="61180"/>
    <lineage>
        <taxon>Eukaryota</taxon>
        <taxon>Metazoa</taxon>
        <taxon>Ecdysozoa</taxon>
        <taxon>Nematoda</taxon>
        <taxon>Chromadorea</taxon>
        <taxon>Rhabditida</taxon>
        <taxon>Rhabditina</taxon>
        <taxon>Rhabditomorpha</taxon>
        <taxon>Strongyloidea</taxon>
        <taxon>Strongylidae</taxon>
        <taxon>Oesophagostomum</taxon>
    </lineage>
</organism>
<evidence type="ECO:0000256" key="1">
    <source>
        <dbReference type="SAM" id="MobiDB-lite"/>
    </source>
</evidence>
<name>A0A0B1RS69_OESDE</name>
<sequence length="40" mass="4395">MRPSVVVSLMDATSGNRTVLNTSGENFRRRVKQQQADSAS</sequence>
<proteinExistence type="predicted"/>
<evidence type="ECO:0000313" key="2">
    <source>
        <dbReference type="EMBL" id="KHJ75918.1"/>
    </source>
</evidence>
<feature type="region of interest" description="Disordered" evidence="1">
    <location>
        <begin position="17"/>
        <end position="40"/>
    </location>
</feature>
<protein>
    <submittedName>
        <fullName evidence="2">Uncharacterized protein</fullName>
    </submittedName>
</protein>
<dbReference type="AlphaFoldDB" id="A0A0B1RS69"/>
<dbReference type="EMBL" id="KN612273">
    <property type="protein sequence ID" value="KHJ75918.1"/>
    <property type="molecule type" value="Genomic_DNA"/>
</dbReference>
<keyword evidence="3" id="KW-1185">Reference proteome</keyword>
<dbReference type="Proteomes" id="UP000053660">
    <property type="component" value="Unassembled WGS sequence"/>
</dbReference>
<accession>A0A0B1RS69</accession>
<evidence type="ECO:0000313" key="3">
    <source>
        <dbReference type="Proteomes" id="UP000053660"/>
    </source>
</evidence>